<evidence type="ECO:0000256" key="3">
    <source>
        <dbReference type="ARBA" id="ARBA00022490"/>
    </source>
</evidence>
<proteinExistence type="inferred from homology"/>
<organism evidence="8 9">
    <name type="scientific">candidate division WOR-3 bacterium</name>
    <dbReference type="NCBI Taxonomy" id="2052148"/>
    <lineage>
        <taxon>Bacteria</taxon>
        <taxon>Bacteria division WOR-3</taxon>
    </lineage>
</organism>
<keyword evidence="3 7" id="KW-0963">Cytoplasm</keyword>
<comment type="similarity">
    <text evidence="2 7">Belongs to the methyltransferase superfamily. L-isoaspartyl/D-aspartyl protein methyltransferase family.</text>
</comment>
<dbReference type="FunFam" id="3.40.50.150:FF:000010">
    <property type="entry name" value="Protein-L-isoaspartate O-methyltransferase"/>
    <property type="match status" value="1"/>
</dbReference>
<sequence>MVEEQIVARGVKNPKVIEAMLKVERHLFVPYEYRPFAYEDHPLPIGHDQTISQPYIVALMTELIEPDSSDRVLEIGTGSGYQAAVLSLLCDSVFTIEIIPELARTAKERLSRLGYKNVLVRCGDGFLGWPEHGPFDKIIITCAPPKIPEPLIDQLKDGGIIVLPLGVKEQWLLKVTKEGRHLKQDTITPVRFVPMKGKVWEE</sequence>
<evidence type="ECO:0000313" key="9">
    <source>
        <dbReference type="Proteomes" id="UP000268469"/>
    </source>
</evidence>
<evidence type="ECO:0000256" key="1">
    <source>
        <dbReference type="ARBA" id="ARBA00004496"/>
    </source>
</evidence>
<dbReference type="GO" id="GO:0004719">
    <property type="term" value="F:protein-L-isoaspartate (D-aspartate) O-methyltransferase activity"/>
    <property type="evidence" value="ECO:0007669"/>
    <property type="project" value="UniProtKB-UniRule"/>
</dbReference>
<evidence type="ECO:0000256" key="5">
    <source>
        <dbReference type="ARBA" id="ARBA00022679"/>
    </source>
</evidence>
<protein>
    <recommendedName>
        <fullName evidence="7">Protein-L-isoaspartate O-methyltransferase</fullName>
        <ecNumber evidence="7">2.1.1.77</ecNumber>
    </recommendedName>
    <alternativeName>
        <fullName evidence="7">L-isoaspartyl protein carboxyl methyltransferase</fullName>
    </alternativeName>
    <alternativeName>
        <fullName evidence="7">Protein L-isoaspartyl methyltransferase</fullName>
    </alternativeName>
    <alternativeName>
        <fullName evidence="7">Protein-beta-aspartate methyltransferase</fullName>
        <shortName evidence="7">PIMT</shortName>
    </alternativeName>
</protein>
<dbReference type="NCBIfam" id="TIGR00080">
    <property type="entry name" value="pimt"/>
    <property type="match status" value="1"/>
</dbReference>
<comment type="subcellular location">
    <subcellularLocation>
        <location evidence="1 7">Cytoplasm</location>
    </subcellularLocation>
</comment>
<dbReference type="Proteomes" id="UP000268469">
    <property type="component" value="Unassembled WGS sequence"/>
</dbReference>
<keyword evidence="4 7" id="KW-0489">Methyltransferase</keyword>
<gene>
    <name evidence="7" type="primary">pcm</name>
    <name evidence="8" type="ORF">DRP53_10455</name>
</gene>
<comment type="caution">
    <text evidence="8">The sequence shown here is derived from an EMBL/GenBank/DDBJ whole genome shotgun (WGS) entry which is preliminary data.</text>
</comment>
<dbReference type="PANTHER" id="PTHR11579">
    <property type="entry name" value="PROTEIN-L-ISOASPARTATE O-METHYLTRANSFERASE"/>
    <property type="match status" value="1"/>
</dbReference>
<dbReference type="Pfam" id="PF01135">
    <property type="entry name" value="PCMT"/>
    <property type="match status" value="1"/>
</dbReference>
<dbReference type="InterPro" id="IPR029063">
    <property type="entry name" value="SAM-dependent_MTases_sf"/>
</dbReference>
<evidence type="ECO:0000313" key="8">
    <source>
        <dbReference type="EMBL" id="RKX68580.1"/>
    </source>
</evidence>
<dbReference type="InterPro" id="IPR000682">
    <property type="entry name" value="PCMT"/>
</dbReference>
<evidence type="ECO:0000256" key="7">
    <source>
        <dbReference type="HAMAP-Rule" id="MF_00090"/>
    </source>
</evidence>
<dbReference type="GO" id="GO:0030091">
    <property type="term" value="P:protein repair"/>
    <property type="evidence" value="ECO:0007669"/>
    <property type="project" value="UniProtKB-UniRule"/>
</dbReference>
<dbReference type="Gene3D" id="3.40.50.150">
    <property type="entry name" value="Vaccinia Virus protein VP39"/>
    <property type="match status" value="1"/>
</dbReference>
<dbReference type="GO" id="GO:0005737">
    <property type="term" value="C:cytoplasm"/>
    <property type="evidence" value="ECO:0007669"/>
    <property type="project" value="UniProtKB-SubCell"/>
</dbReference>
<reference evidence="8 9" key="1">
    <citation type="submission" date="2018-06" db="EMBL/GenBank/DDBJ databases">
        <title>Extensive metabolic versatility and redundancy in microbially diverse, dynamic hydrothermal sediments.</title>
        <authorList>
            <person name="Dombrowski N."/>
            <person name="Teske A."/>
            <person name="Baker B.J."/>
        </authorList>
    </citation>
    <scope>NUCLEOTIDE SEQUENCE [LARGE SCALE GENOMIC DNA]</scope>
    <source>
        <strain evidence="8">B36_G15</strain>
    </source>
</reference>
<dbReference type="PROSITE" id="PS01279">
    <property type="entry name" value="PCMT"/>
    <property type="match status" value="1"/>
</dbReference>
<feature type="active site" evidence="7">
    <location>
        <position position="52"/>
    </location>
</feature>
<keyword evidence="5 7" id="KW-0808">Transferase</keyword>
<dbReference type="AlphaFoldDB" id="A0A660SEZ2"/>
<dbReference type="HAMAP" id="MF_00090">
    <property type="entry name" value="PIMT"/>
    <property type="match status" value="1"/>
</dbReference>
<dbReference type="EC" id="2.1.1.77" evidence="7"/>
<dbReference type="GO" id="GO:0032259">
    <property type="term" value="P:methylation"/>
    <property type="evidence" value="ECO:0007669"/>
    <property type="project" value="UniProtKB-KW"/>
</dbReference>
<dbReference type="EMBL" id="QNBE01000148">
    <property type="protein sequence ID" value="RKX68580.1"/>
    <property type="molecule type" value="Genomic_DNA"/>
</dbReference>
<evidence type="ECO:0000256" key="6">
    <source>
        <dbReference type="ARBA" id="ARBA00022691"/>
    </source>
</evidence>
<keyword evidence="6 7" id="KW-0949">S-adenosyl-L-methionine</keyword>
<evidence type="ECO:0000256" key="4">
    <source>
        <dbReference type="ARBA" id="ARBA00022603"/>
    </source>
</evidence>
<evidence type="ECO:0000256" key="2">
    <source>
        <dbReference type="ARBA" id="ARBA00005369"/>
    </source>
</evidence>
<dbReference type="SUPFAM" id="SSF53335">
    <property type="entry name" value="S-adenosyl-L-methionine-dependent methyltransferases"/>
    <property type="match status" value="1"/>
</dbReference>
<name>A0A660SEZ2_UNCW3</name>
<dbReference type="NCBIfam" id="NF001453">
    <property type="entry name" value="PRK00312.1"/>
    <property type="match status" value="1"/>
</dbReference>
<dbReference type="PANTHER" id="PTHR11579:SF0">
    <property type="entry name" value="PROTEIN-L-ISOASPARTATE(D-ASPARTATE) O-METHYLTRANSFERASE"/>
    <property type="match status" value="1"/>
</dbReference>
<dbReference type="CDD" id="cd02440">
    <property type="entry name" value="AdoMet_MTases"/>
    <property type="match status" value="1"/>
</dbReference>
<comment type="function">
    <text evidence="7">Catalyzes the methyl esterification of L-isoaspartyl residues in peptides and proteins that result from spontaneous decomposition of normal L-aspartyl and L-asparaginyl residues. It plays a role in the repair and/or degradation of damaged proteins.</text>
</comment>
<comment type="catalytic activity">
    <reaction evidence="7">
        <text>[protein]-L-isoaspartate + S-adenosyl-L-methionine = [protein]-L-isoaspartate alpha-methyl ester + S-adenosyl-L-homocysteine</text>
        <dbReference type="Rhea" id="RHEA:12705"/>
        <dbReference type="Rhea" id="RHEA-COMP:12143"/>
        <dbReference type="Rhea" id="RHEA-COMP:12144"/>
        <dbReference type="ChEBI" id="CHEBI:57856"/>
        <dbReference type="ChEBI" id="CHEBI:59789"/>
        <dbReference type="ChEBI" id="CHEBI:90596"/>
        <dbReference type="ChEBI" id="CHEBI:90598"/>
        <dbReference type="EC" id="2.1.1.77"/>
    </reaction>
</comment>
<accession>A0A660SEZ2</accession>